<dbReference type="InterPro" id="IPR012551">
    <property type="entry name" value="DUF1707_SHOCT-like"/>
</dbReference>
<reference evidence="3 4" key="1">
    <citation type="submission" date="2019-06" db="EMBL/GenBank/DDBJ databases">
        <title>Whole genome shotgun sequence of Corynebacterium flavescens NBRC 14136.</title>
        <authorList>
            <person name="Hosoyama A."/>
            <person name="Uohara A."/>
            <person name="Ohji S."/>
            <person name="Ichikawa N."/>
        </authorList>
    </citation>
    <scope>NUCLEOTIDE SEQUENCE [LARGE SCALE GENOMIC DNA]</scope>
    <source>
        <strain evidence="3 4">NBRC 14136</strain>
    </source>
</reference>
<sequence>MTNMYGADPRDNSVRLSDTERNEAMNNLARAVGEGRLSIEEFEERSDDVMRANTRGALLPIFADIPAAASNEVKIYSREDVQRAYENSRKPRVATGVVGTLGLSFGGFALVGSGLVASAPGLLVGGAALFFLVPILWVLLYVAKLGPRSWHQPSPRQLERQKQRELQAATAHERAQQKMIESQQWAQRRQQASELTNEALKLARQKLDKWNKK</sequence>
<gene>
    <name evidence="3" type="ORF">CFL01nite_19400</name>
</gene>
<evidence type="ECO:0000256" key="1">
    <source>
        <dbReference type="SAM" id="Phobius"/>
    </source>
</evidence>
<proteinExistence type="predicted"/>
<name>A0AB73B9V2_CORFL</name>
<dbReference type="AlphaFoldDB" id="A0AB73B9V2"/>
<dbReference type="PANTHER" id="PTHR40763">
    <property type="entry name" value="MEMBRANE PROTEIN-RELATED"/>
    <property type="match status" value="1"/>
</dbReference>
<dbReference type="Proteomes" id="UP000315353">
    <property type="component" value="Unassembled WGS sequence"/>
</dbReference>
<feature type="transmembrane region" description="Helical" evidence="1">
    <location>
        <begin position="93"/>
        <end position="116"/>
    </location>
</feature>
<protein>
    <submittedName>
        <fullName evidence="3">Membrane protein</fullName>
    </submittedName>
</protein>
<dbReference type="EMBL" id="BJNB01000034">
    <property type="protein sequence ID" value="GEB98445.1"/>
    <property type="molecule type" value="Genomic_DNA"/>
</dbReference>
<dbReference type="PANTHER" id="PTHR40763:SF5">
    <property type="entry name" value="MEMBRANE PROTEIN"/>
    <property type="match status" value="1"/>
</dbReference>
<evidence type="ECO:0000259" key="2">
    <source>
        <dbReference type="Pfam" id="PF08044"/>
    </source>
</evidence>
<keyword evidence="1" id="KW-1133">Transmembrane helix</keyword>
<accession>A0AB73B9V2</accession>
<evidence type="ECO:0000313" key="3">
    <source>
        <dbReference type="EMBL" id="GEB98445.1"/>
    </source>
</evidence>
<organism evidence="3 4">
    <name type="scientific">Corynebacterium flavescens</name>
    <dbReference type="NCBI Taxonomy" id="28028"/>
    <lineage>
        <taxon>Bacteria</taxon>
        <taxon>Bacillati</taxon>
        <taxon>Actinomycetota</taxon>
        <taxon>Actinomycetes</taxon>
        <taxon>Mycobacteriales</taxon>
        <taxon>Corynebacteriaceae</taxon>
        <taxon>Corynebacterium</taxon>
    </lineage>
</organism>
<feature type="domain" description="DUF1707" evidence="2">
    <location>
        <begin position="14"/>
        <end position="66"/>
    </location>
</feature>
<comment type="caution">
    <text evidence="3">The sequence shown here is derived from an EMBL/GenBank/DDBJ whole genome shotgun (WGS) entry which is preliminary data.</text>
</comment>
<feature type="transmembrane region" description="Helical" evidence="1">
    <location>
        <begin position="122"/>
        <end position="143"/>
    </location>
</feature>
<dbReference type="Pfam" id="PF08044">
    <property type="entry name" value="DUF1707"/>
    <property type="match status" value="1"/>
</dbReference>
<evidence type="ECO:0000313" key="4">
    <source>
        <dbReference type="Proteomes" id="UP000315353"/>
    </source>
</evidence>
<keyword evidence="1" id="KW-0472">Membrane</keyword>
<keyword evidence="1" id="KW-0812">Transmembrane</keyword>